<keyword evidence="4 7" id="KW-0812">Transmembrane</keyword>
<keyword evidence="2 7" id="KW-0813">Transport</keyword>
<dbReference type="RefSeq" id="WP_227614012.1">
    <property type="nucleotide sequence ID" value="NZ_JAJEPR010000001.1"/>
</dbReference>
<dbReference type="PANTHER" id="PTHR43744">
    <property type="entry name" value="ABC TRANSPORTER PERMEASE PROTEIN MG189-RELATED-RELATED"/>
    <property type="match status" value="1"/>
</dbReference>
<dbReference type="GO" id="GO:0055085">
    <property type="term" value="P:transmembrane transport"/>
    <property type="evidence" value="ECO:0007669"/>
    <property type="project" value="InterPro"/>
</dbReference>
<evidence type="ECO:0000313" key="9">
    <source>
        <dbReference type="EMBL" id="MCC2188421.1"/>
    </source>
</evidence>
<keyword evidence="3" id="KW-1003">Cell membrane</keyword>
<protein>
    <submittedName>
        <fullName evidence="9">Carbohydrate ABC transporter permease</fullName>
    </submittedName>
</protein>
<comment type="caution">
    <text evidence="9">The sequence shown here is derived from an EMBL/GenBank/DDBJ whole genome shotgun (WGS) entry which is preliminary data.</text>
</comment>
<dbReference type="AlphaFoldDB" id="A0AAE3DPU9"/>
<dbReference type="Pfam" id="PF00528">
    <property type="entry name" value="BPD_transp_1"/>
    <property type="match status" value="1"/>
</dbReference>
<feature type="domain" description="ABC transmembrane type-1" evidence="8">
    <location>
        <begin position="87"/>
        <end position="274"/>
    </location>
</feature>
<evidence type="ECO:0000256" key="7">
    <source>
        <dbReference type="RuleBase" id="RU363032"/>
    </source>
</evidence>
<comment type="similarity">
    <text evidence="7">Belongs to the binding-protein-dependent transport system permease family.</text>
</comment>
<dbReference type="EMBL" id="JAJEPR010000001">
    <property type="protein sequence ID" value="MCC2188421.1"/>
    <property type="molecule type" value="Genomic_DNA"/>
</dbReference>
<feature type="transmembrane region" description="Helical" evidence="7">
    <location>
        <begin position="273"/>
        <end position="293"/>
    </location>
</feature>
<dbReference type="InterPro" id="IPR000515">
    <property type="entry name" value="MetI-like"/>
</dbReference>
<reference evidence="9 10" key="1">
    <citation type="submission" date="2021-10" db="EMBL/GenBank/DDBJ databases">
        <title>Anaerobic single-cell dispensing facilitates the cultivation of human gut bacteria.</title>
        <authorList>
            <person name="Afrizal A."/>
        </authorList>
    </citation>
    <scope>NUCLEOTIDE SEQUENCE [LARGE SCALE GENOMIC DNA]</scope>
    <source>
        <strain evidence="9 10">CLA-AA-H277</strain>
    </source>
</reference>
<dbReference type="GO" id="GO:0005886">
    <property type="term" value="C:plasma membrane"/>
    <property type="evidence" value="ECO:0007669"/>
    <property type="project" value="UniProtKB-SubCell"/>
</dbReference>
<evidence type="ECO:0000256" key="3">
    <source>
        <dbReference type="ARBA" id="ARBA00022475"/>
    </source>
</evidence>
<keyword evidence="10" id="KW-1185">Reference proteome</keyword>
<feature type="transmembrane region" description="Helical" evidence="7">
    <location>
        <begin position="91"/>
        <end position="112"/>
    </location>
</feature>
<evidence type="ECO:0000259" key="8">
    <source>
        <dbReference type="PROSITE" id="PS50928"/>
    </source>
</evidence>
<organism evidence="9 10">
    <name type="scientific">Fusicatenibacter faecihominis</name>
    <dbReference type="NCBI Taxonomy" id="2881276"/>
    <lineage>
        <taxon>Bacteria</taxon>
        <taxon>Bacillati</taxon>
        <taxon>Bacillota</taxon>
        <taxon>Clostridia</taxon>
        <taxon>Lachnospirales</taxon>
        <taxon>Lachnospiraceae</taxon>
        <taxon>Fusicatenibacter</taxon>
    </lineage>
</organism>
<feature type="transmembrane region" description="Helical" evidence="7">
    <location>
        <begin position="124"/>
        <end position="147"/>
    </location>
</feature>
<dbReference type="PANTHER" id="PTHR43744:SF9">
    <property type="entry name" value="POLYGALACTURONAN_RHAMNOGALACTURONAN TRANSPORT SYSTEM PERMEASE PROTEIN YTCP"/>
    <property type="match status" value="1"/>
</dbReference>
<keyword evidence="5 7" id="KW-1133">Transmembrane helix</keyword>
<evidence type="ECO:0000256" key="4">
    <source>
        <dbReference type="ARBA" id="ARBA00022692"/>
    </source>
</evidence>
<evidence type="ECO:0000256" key="5">
    <source>
        <dbReference type="ARBA" id="ARBA00022989"/>
    </source>
</evidence>
<dbReference type="Proteomes" id="UP001197875">
    <property type="component" value="Unassembled WGS sequence"/>
</dbReference>
<evidence type="ECO:0000313" key="10">
    <source>
        <dbReference type="Proteomes" id="UP001197875"/>
    </source>
</evidence>
<gene>
    <name evidence="9" type="ORF">LKD71_01055</name>
</gene>
<dbReference type="CDD" id="cd06261">
    <property type="entry name" value="TM_PBP2"/>
    <property type="match status" value="1"/>
</dbReference>
<dbReference type="PROSITE" id="PS50928">
    <property type="entry name" value="ABC_TM1"/>
    <property type="match status" value="1"/>
</dbReference>
<proteinExistence type="inferred from homology"/>
<accession>A0AAE3DPU9</accession>
<dbReference type="InterPro" id="IPR035906">
    <property type="entry name" value="MetI-like_sf"/>
</dbReference>
<feature type="transmembrane region" description="Helical" evidence="7">
    <location>
        <begin position="153"/>
        <end position="174"/>
    </location>
</feature>
<evidence type="ECO:0000256" key="1">
    <source>
        <dbReference type="ARBA" id="ARBA00004651"/>
    </source>
</evidence>
<sequence>MRRKNKETEESGRMIVGRGEKIFRVVNNCFMVLLMLITLYPLLYVLFASLSDPVEFGKVTGLLWKPAGFSTRGYEAVLNSANIWLGFRNTIFYVVVGTACSMGITILGAYPLSRKGFLLKKPIMLFIIFTMFFSGGMVPTFLVVQKLGLTNTIWAMIVPGMLSVYNMIVLRTSFESVPESLYESAALDGANHFTMLTKITLPLSKAALATITLFYAVGKWGEWYNALVYLQKRRDLYPLQMFLRELLVKQEDMDALLSSSVGVTADSVLLQEIIKYATIIVTTVPILLVYPFLQKYFVKGVLVGSVKE</sequence>
<evidence type="ECO:0000256" key="2">
    <source>
        <dbReference type="ARBA" id="ARBA00022448"/>
    </source>
</evidence>
<name>A0AAE3DPU9_9FIRM</name>
<comment type="subcellular location">
    <subcellularLocation>
        <location evidence="1 7">Cell membrane</location>
        <topology evidence="1 7">Multi-pass membrane protein</topology>
    </subcellularLocation>
</comment>
<dbReference type="SUPFAM" id="SSF161098">
    <property type="entry name" value="MetI-like"/>
    <property type="match status" value="1"/>
</dbReference>
<feature type="transmembrane region" description="Helical" evidence="7">
    <location>
        <begin position="21"/>
        <end position="47"/>
    </location>
</feature>
<dbReference type="Gene3D" id="1.10.3720.10">
    <property type="entry name" value="MetI-like"/>
    <property type="match status" value="1"/>
</dbReference>
<evidence type="ECO:0000256" key="6">
    <source>
        <dbReference type="ARBA" id="ARBA00023136"/>
    </source>
</evidence>
<keyword evidence="6 7" id="KW-0472">Membrane</keyword>